<accession>A0A846H3F1</accession>
<gene>
    <name evidence="2" type="ORF">PI95_004880</name>
</gene>
<sequence length="54" mass="5760">MRWVVGRGQGEPARCGGLLRCSDWRGQGGQGDKETNSSFPPSQELSPSPSSPKT</sequence>
<keyword evidence="3" id="KW-1185">Reference proteome</keyword>
<feature type="region of interest" description="Disordered" evidence="1">
    <location>
        <begin position="1"/>
        <end position="54"/>
    </location>
</feature>
<dbReference type="Proteomes" id="UP000031549">
    <property type="component" value="Unassembled WGS sequence"/>
</dbReference>
<dbReference type="RefSeq" id="WP_163518619.1">
    <property type="nucleotide sequence ID" value="NZ_JTCM02000006.1"/>
</dbReference>
<evidence type="ECO:0000313" key="2">
    <source>
        <dbReference type="EMBL" id="NEU71926.1"/>
    </source>
</evidence>
<dbReference type="EMBL" id="JTCM02000006">
    <property type="protein sequence ID" value="NEU71926.1"/>
    <property type="molecule type" value="Genomic_DNA"/>
</dbReference>
<feature type="compositionally biased region" description="Low complexity" evidence="1">
    <location>
        <begin position="37"/>
        <end position="54"/>
    </location>
</feature>
<evidence type="ECO:0000313" key="3">
    <source>
        <dbReference type="Proteomes" id="UP000031549"/>
    </source>
</evidence>
<proteinExistence type="predicted"/>
<organism evidence="2 3">
    <name type="scientific">Hassallia byssoidea VB512170</name>
    <dbReference type="NCBI Taxonomy" id="1304833"/>
    <lineage>
        <taxon>Bacteria</taxon>
        <taxon>Bacillati</taxon>
        <taxon>Cyanobacteriota</taxon>
        <taxon>Cyanophyceae</taxon>
        <taxon>Nostocales</taxon>
        <taxon>Tolypothrichaceae</taxon>
        <taxon>Hassallia</taxon>
    </lineage>
</organism>
<protein>
    <submittedName>
        <fullName evidence="2">Uncharacterized protein</fullName>
    </submittedName>
</protein>
<dbReference type="AlphaFoldDB" id="A0A846H3F1"/>
<name>A0A846H3F1_9CYAN</name>
<comment type="caution">
    <text evidence="2">The sequence shown here is derived from an EMBL/GenBank/DDBJ whole genome shotgun (WGS) entry which is preliminary data.</text>
</comment>
<reference evidence="2 3" key="1">
    <citation type="journal article" date="2015" name="Genome Announc.">
        <title>Draft Genome Sequence of Cyanobacterium Hassallia byssoidea Strain VB512170, Isolated from Monuments in India.</title>
        <authorList>
            <person name="Singh D."/>
            <person name="Chandrababunaidu M.M."/>
            <person name="Panda A."/>
            <person name="Sen D."/>
            <person name="Bhattacharyya S."/>
            <person name="Adhikary S.P."/>
            <person name="Tripathy S."/>
        </authorList>
    </citation>
    <scope>NUCLEOTIDE SEQUENCE [LARGE SCALE GENOMIC DNA]</scope>
    <source>
        <strain evidence="2 3">VB512170</strain>
    </source>
</reference>
<evidence type="ECO:0000256" key="1">
    <source>
        <dbReference type="SAM" id="MobiDB-lite"/>
    </source>
</evidence>